<comment type="pathway">
    <text evidence="7">Bacterial outer membrane biogenesis; LPS lipid A biosynthesis.</text>
</comment>
<keyword evidence="2 7" id="KW-0441">Lipid A biosynthesis</keyword>
<dbReference type="NCBIfam" id="TIGR01853">
    <property type="entry name" value="lipid_A_lpxD"/>
    <property type="match status" value="1"/>
</dbReference>
<dbReference type="InterPro" id="IPR001451">
    <property type="entry name" value="Hexapep"/>
</dbReference>
<dbReference type="InterPro" id="IPR020573">
    <property type="entry name" value="UDP_GlcNAc_AcTrfase_non-rep"/>
</dbReference>
<evidence type="ECO:0000313" key="10">
    <source>
        <dbReference type="Proteomes" id="UP000076574"/>
    </source>
</evidence>
<dbReference type="UniPathway" id="UPA00973"/>
<dbReference type="PANTHER" id="PTHR43378:SF2">
    <property type="entry name" value="UDP-3-O-ACYLGLUCOSAMINE N-ACYLTRANSFERASE 1, MITOCHONDRIAL-RELATED"/>
    <property type="match status" value="1"/>
</dbReference>
<evidence type="ECO:0000313" key="9">
    <source>
        <dbReference type="EMBL" id="KZD24634.1"/>
    </source>
</evidence>
<feature type="active site" description="Proton acceptor" evidence="7">
    <location>
        <position position="255"/>
    </location>
</feature>
<comment type="catalytic activity">
    <reaction evidence="7">
        <text>a UDP-3-O-[(3R)-3-hydroxyacyl]-alpha-D-glucosamine + a (3R)-hydroxyacyl-[ACP] = a UDP-2-N,3-O-bis[(3R)-3-hydroxyacyl]-alpha-D-glucosamine + holo-[ACP] + H(+)</text>
        <dbReference type="Rhea" id="RHEA:53836"/>
        <dbReference type="Rhea" id="RHEA-COMP:9685"/>
        <dbReference type="Rhea" id="RHEA-COMP:9945"/>
        <dbReference type="ChEBI" id="CHEBI:15378"/>
        <dbReference type="ChEBI" id="CHEBI:64479"/>
        <dbReference type="ChEBI" id="CHEBI:78827"/>
        <dbReference type="ChEBI" id="CHEBI:137740"/>
        <dbReference type="ChEBI" id="CHEBI:137748"/>
        <dbReference type="EC" id="2.3.1.191"/>
    </reaction>
</comment>
<dbReference type="Proteomes" id="UP000076574">
    <property type="component" value="Unassembled WGS sequence"/>
</dbReference>
<dbReference type="PANTHER" id="PTHR43378">
    <property type="entry name" value="UDP-3-O-ACYLGLUCOSAMINE N-ACYLTRANSFERASE"/>
    <property type="match status" value="1"/>
</dbReference>
<gene>
    <name evidence="7" type="primary">lpxD</name>
    <name evidence="9" type="ORF">A4A58_21465</name>
</gene>
<keyword evidence="5 7" id="KW-0443">Lipid metabolism</keyword>
<accession>A0A161QT35</accession>
<dbReference type="AlphaFoldDB" id="A0A161QT35"/>
<dbReference type="NCBIfam" id="NF002060">
    <property type="entry name" value="PRK00892.1"/>
    <property type="match status" value="1"/>
</dbReference>
<reference evidence="9 10" key="1">
    <citation type="submission" date="2016-03" db="EMBL/GenBank/DDBJ databases">
        <title>Microsymbionts genomes from the relict species Vavilovia formosa (Stev.) Fed.</title>
        <authorList>
            <person name="Kopat V."/>
            <person name="Chirak E."/>
            <person name="Kimeklis A."/>
            <person name="Andronov E."/>
        </authorList>
    </citation>
    <scope>NUCLEOTIDE SEQUENCE [LARGE SCALE GENOMIC DNA]</scope>
    <source>
        <strain evidence="9 10">Vaf07</strain>
    </source>
</reference>
<dbReference type="InterPro" id="IPR007691">
    <property type="entry name" value="LpxD"/>
</dbReference>
<evidence type="ECO:0000256" key="4">
    <source>
        <dbReference type="ARBA" id="ARBA00022737"/>
    </source>
</evidence>
<sequence>MPGQIPFFVPKRTITASEVAGIAGLLFVTKDFLISAGAALETARRGELSYMDNHKYLEALRQTNAGACLVSPRFSASVPKETYSFVTPQPYLIYSRILALLYPGAAIPGSLFETVGISPNATIHASAIIDCGVTIDPGAVIGPRAKIGERTYIGSNVVIGPDVTIGSHSSVGAGAIIAHATVGNHVIVHPGVSIGQDGFGFVPDKGGHIKILQVGGVIIEDCVEIGANTTIDRGSTRNTFIGEGTKLDNLVQVAHNVTIGRHCLIAAQVGIAGSATLGSFVAIGGQTGIAPHLTIGDGAQIAGASGVTRDVPAGERWAGFPARPSRRFFRQYKAMEMLAAGYRETNDR</sequence>
<dbReference type="GO" id="GO:0016410">
    <property type="term" value="F:N-acyltransferase activity"/>
    <property type="evidence" value="ECO:0007669"/>
    <property type="project" value="InterPro"/>
</dbReference>
<dbReference type="Pfam" id="PF00132">
    <property type="entry name" value="Hexapep"/>
    <property type="match status" value="2"/>
</dbReference>
<dbReference type="CDD" id="cd03352">
    <property type="entry name" value="LbH_LpxD"/>
    <property type="match status" value="1"/>
</dbReference>
<keyword evidence="10" id="KW-1185">Reference proteome</keyword>
<dbReference type="OrthoDB" id="9784739at2"/>
<dbReference type="InterPro" id="IPR011004">
    <property type="entry name" value="Trimer_LpxA-like_sf"/>
</dbReference>
<dbReference type="InterPro" id="IPR018357">
    <property type="entry name" value="Hexapep_transf_CS"/>
</dbReference>
<dbReference type="EMBL" id="LVYV01000003">
    <property type="protein sequence ID" value="KZD24634.1"/>
    <property type="molecule type" value="Genomic_DNA"/>
</dbReference>
<dbReference type="Gene3D" id="2.160.10.10">
    <property type="entry name" value="Hexapeptide repeat proteins"/>
    <property type="match status" value="1"/>
</dbReference>
<comment type="function">
    <text evidence="7">Catalyzes the N-acylation of UDP-3-O-acylglucosamine using 3-hydroxyacyl-ACP as the acyl donor. Is involved in the biosynthesis of lipid A, a phosphorylated glycolipid that anchors the lipopolysaccharide to the outer membrane of the cell.</text>
</comment>
<dbReference type="Gene3D" id="3.40.1390.10">
    <property type="entry name" value="MurE/MurF, N-terminal domain"/>
    <property type="match status" value="1"/>
</dbReference>
<dbReference type="EC" id="2.3.1.191" evidence="7"/>
<protein>
    <recommendedName>
        <fullName evidence="7">UDP-3-O-acylglucosamine N-acyltransferase</fullName>
        <ecNumber evidence="7">2.3.1.191</ecNumber>
    </recommendedName>
</protein>
<dbReference type="Pfam" id="PF04613">
    <property type="entry name" value="LpxD"/>
    <property type="match status" value="1"/>
</dbReference>
<name>A0A161QT35_9BRAD</name>
<comment type="similarity">
    <text evidence="7">Belongs to the transferase hexapeptide repeat family. LpxD subfamily.</text>
</comment>
<keyword evidence="1 7" id="KW-0444">Lipid biosynthesis</keyword>
<dbReference type="SUPFAM" id="SSF51161">
    <property type="entry name" value="Trimeric LpxA-like enzymes"/>
    <property type="match status" value="1"/>
</dbReference>
<dbReference type="GO" id="GO:0009245">
    <property type="term" value="P:lipid A biosynthetic process"/>
    <property type="evidence" value="ECO:0007669"/>
    <property type="project" value="UniProtKB-UniRule"/>
</dbReference>
<evidence type="ECO:0000256" key="7">
    <source>
        <dbReference type="HAMAP-Rule" id="MF_00523"/>
    </source>
</evidence>
<evidence type="ECO:0000256" key="6">
    <source>
        <dbReference type="ARBA" id="ARBA00023315"/>
    </source>
</evidence>
<organism evidence="9 10">
    <name type="scientific">Tardiphaga robiniae</name>
    <dbReference type="NCBI Taxonomy" id="943830"/>
    <lineage>
        <taxon>Bacteria</taxon>
        <taxon>Pseudomonadati</taxon>
        <taxon>Pseudomonadota</taxon>
        <taxon>Alphaproteobacteria</taxon>
        <taxon>Hyphomicrobiales</taxon>
        <taxon>Nitrobacteraceae</taxon>
        <taxon>Tardiphaga</taxon>
    </lineage>
</organism>
<keyword evidence="3 7" id="KW-0808">Transferase</keyword>
<dbReference type="GO" id="GO:0016020">
    <property type="term" value="C:membrane"/>
    <property type="evidence" value="ECO:0007669"/>
    <property type="project" value="GOC"/>
</dbReference>
<dbReference type="RefSeq" id="WP_068730944.1">
    <property type="nucleotide sequence ID" value="NZ_LVYV01000003.1"/>
</dbReference>
<evidence type="ECO:0000256" key="5">
    <source>
        <dbReference type="ARBA" id="ARBA00023098"/>
    </source>
</evidence>
<keyword evidence="4 7" id="KW-0677">Repeat</keyword>
<evidence type="ECO:0000256" key="1">
    <source>
        <dbReference type="ARBA" id="ARBA00022516"/>
    </source>
</evidence>
<comment type="subunit">
    <text evidence="7">Homotrimer.</text>
</comment>
<keyword evidence="6 7" id="KW-0012">Acyltransferase</keyword>
<dbReference type="STRING" id="943830.A4A58_21465"/>
<evidence type="ECO:0000256" key="3">
    <source>
        <dbReference type="ARBA" id="ARBA00022679"/>
    </source>
</evidence>
<comment type="caution">
    <text evidence="9">The sequence shown here is derived from an EMBL/GenBank/DDBJ whole genome shotgun (WGS) entry which is preliminary data.</text>
</comment>
<feature type="domain" description="UDP-3-O-[3-hydroxymyristoyl] glucosamine N-acyltransferase non-repeat region" evidence="8">
    <location>
        <begin position="31"/>
        <end position="100"/>
    </location>
</feature>
<evidence type="ECO:0000256" key="2">
    <source>
        <dbReference type="ARBA" id="ARBA00022556"/>
    </source>
</evidence>
<evidence type="ECO:0000259" key="8">
    <source>
        <dbReference type="Pfam" id="PF04613"/>
    </source>
</evidence>
<dbReference type="HAMAP" id="MF_00523">
    <property type="entry name" value="LpxD"/>
    <property type="match status" value="1"/>
</dbReference>
<dbReference type="GO" id="GO:0103118">
    <property type="term" value="F:UDP-3-O-[(3R)-3-hydroxyacyl]-glucosamine N-acyltransferase activity"/>
    <property type="evidence" value="ECO:0007669"/>
    <property type="project" value="UniProtKB-EC"/>
</dbReference>
<proteinExistence type="inferred from homology"/>
<dbReference type="PROSITE" id="PS00101">
    <property type="entry name" value="HEXAPEP_TRANSFERASES"/>
    <property type="match status" value="3"/>
</dbReference>